<comment type="caution">
    <text evidence="1">The sequence shown here is derived from an EMBL/GenBank/DDBJ whole genome shotgun (WGS) entry which is preliminary data.</text>
</comment>
<dbReference type="EMBL" id="ATAX01000025">
    <property type="protein sequence ID" value="EWM53511.1"/>
    <property type="molecule type" value="Genomic_DNA"/>
</dbReference>
<dbReference type="eggNOG" id="ENOG5032S0Q">
    <property type="taxonomic scope" value="Bacteria"/>
</dbReference>
<dbReference type="Proteomes" id="UP000019365">
    <property type="component" value="Unassembled WGS sequence"/>
</dbReference>
<dbReference type="OrthoDB" id="1821184at2"/>
<dbReference type="AlphaFoldDB" id="W7UEC7"/>
<evidence type="ECO:0008006" key="3">
    <source>
        <dbReference type="Google" id="ProtNLM"/>
    </source>
</evidence>
<organism evidence="1 2">
    <name type="scientific">Ruminococcus flavefaciens 007c</name>
    <dbReference type="NCBI Taxonomy" id="1341157"/>
    <lineage>
        <taxon>Bacteria</taxon>
        <taxon>Bacillati</taxon>
        <taxon>Bacillota</taxon>
        <taxon>Clostridia</taxon>
        <taxon>Eubacteriales</taxon>
        <taxon>Oscillospiraceae</taxon>
        <taxon>Ruminococcus</taxon>
    </lineage>
</organism>
<accession>W7UEC7</accession>
<dbReference type="InterPro" id="IPR014198">
    <property type="entry name" value="Spore_III_AB"/>
</dbReference>
<reference evidence="1 2" key="1">
    <citation type="journal article" date="2014" name="PLoS ONE">
        <title>Rumen cellulosomics: divergent fiber-degrading strategies revealed by comparative genome-wide analysis of six ruminococcal strains.</title>
        <authorList>
            <person name="Dassa B."/>
            <person name="Borovok I."/>
            <person name="Ruimy-Israeli V."/>
            <person name="Lamed R."/>
            <person name="Flint H.J."/>
            <person name="Duncan S.H."/>
            <person name="Henrissat B."/>
            <person name="Coutinho P."/>
            <person name="Morrison M."/>
            <person name="Mosoni P."/>
            <person name="Yeoman C.J."/>
            <person name="White B.A."/>
            <person name="Bayer E.A."/>
        </authorList>
    </citation>
    <scope>NUCLEOTIDE SEQUENCE [LARGE SCALE GENOMIC DNA]</scope>
    <source>
        <strain evidence="1 2">007c</strain>
    </source>
</reference>
<dbReference type="RefSeq" id="WP_037299378.1">
    <property type="nucleotide sequence ID" value="NZ_ATAX01000025.1"/>
</dbReference>
<proteinExistence type="predicted"/>
<keyword evidence="2" id="KW-1185">Reference proteome</keyword>
<dbReference type="Pfam" id="PF09548">
    <property type="entry name" value="Spore_III_AB"/>
    <property type="match status" value="1"/>
</dbReference>
<evidence type="ECO:0000313" key="2">
    <source>
        <dbReference type="Proteomes" id="UP000019365"/>
    </source>
</evidence>
<protein>
    <recommendedName>
        <fullName evidence="3">Stage III sporulation protein AB</fullName>
    </recommendedName>
</protein>
<dbReference type="PATRIC" id="fig|1341157.4.peg.1919"/>
<evidence type="ECO:0000313" key="1">
    <source>
        <dbReference type="EMBL" id="EWM53511.1"/>
    </source>
</evidence>
<gene>
    <name evidence="1" type="ORF">RF007C_07465</name>
</gene>
<name>W7UEC7_RUMFL</name>
<sequence length="167" mass="18309">MIFKLLAAIFFALGGSFCGICCSGRLKSRADICNDSVRIMRSCGIMIRSSGADVYKLMLELKKTGVGLLHFIGKMPDIYTETVNFRSLWADAVSSESGIPAEEKKLLIDFGNILGTTDIEGQISSIAAQITLMEGLREQRMAEYRQKGRLYRSLGVMAGVMIGIIII</sequence>